<dbReference type="SUPFAM" id="SSF48498">
    <property type="entry name" value="Tetracyclin repressor-like, C-terminal domain"/>
    <property type="match status" value="1"/>
</dbReference>
<protein>
    <submittedName>
        <fullName evidence="4">AcrR family transcriptional regulator</fullName>
    </submittedName>
</protein>
<reference evidence="4 5" key="1">
    <citation type="submission" date="2023-07" db="EMBL/GenBank/DDBJ databases">
        <title>Genomic Encyclopedia of Type Strains, Phase IV (KMG-IV): sequencing the most valuable type-strain genomes for metagenomic binning, comparative biology and taxonomic classification.</title>
        <authorList>
            <person name="Goeker M."/>
        </authorList>
    </citation>
    <scope>NUCLEOTIDE SEQUENCE [LARGE SCALE GENOMIC DNA]</scope>
    <source>
        <strain evidence="4 5">DSM 23948</strain>
    </source>
</reference>
<keyword evidence="5" id="KW-1185">Reference proteome</keyword>
<dbReference type="Gene3D" id="1.10.357.10">
    <property type="entry name" value="Tetracycline Repressor, domain 2"/>
    <property type="match status" value="1"/>
</dbReference>
<evidence type="ECO:0000256" key="1">
    <source>
        <dbReference type="ARBA" id="ARBA00023125"/>
    </source>
</evidence>
<dbReference type="InterPro" id="IPR001647">
    <property type="entry name" value="HTH_TetR"/>
</dbReference>
<evidence type="ECO:0000313" key="5">
    <source>
        <dbReference type="Proteomes" id="UP001231362"/>
    </source>
</evidence>
<proteinExistence type="predicted"/>
<dbReference type="PANTHER" id="PTHR43479:SF11">
    <property type="entry name" value="ACREF_ENVCD OPERON REPRESSOR-RELATED"/>
    <property type="match status" value="1"/>
</dbReference>
<sequence>MGESFIAEARREQIIQSCIDTLEEVGYTKVSLTKIAKKAKVSTGLISYHFSDKMDLINQTLLYLLEKKLDFISGKVVQEETPTSQLTAYIEACLAYQVANFKYNIALIEIVFNVENEEGIPFYRADNGEEDEDPIYTLLKEILLDGQQKKEFSNQFDVEMICVLIQGAIEESMLKHNKTFSFEKYKNELIKMVLKIVI</sequence>
<feature type="DNA-binding region" description="H-T-H motif" evidence="2">
    <location>
        <begin position="31"/>
        <end position="50"/>
    </location>
</feature>
<organism evidence="4 5">
    <name type="scientific">Anoxybacillus andreesenii</name>
    <dbReference type="NCBI Taxonomy" id="1325932"/>
    <lineage>
        <taxon>Bacteria</taxon>
        <taxon>Bacillati</taxon>
        <taxon>Bacillota</taxon>
        <taxon>Bacilli</taxon>
        <taxon>Bacillales</taxon>
        <taxon>Anoxybacillaceae</taxon>
        <taxon>Anoxybacillus</taxon>
    </lineage>
</organism>
<feature type="domain" description="HTH tetR-type" evidence="3">
    <location>
        <begin position="8"/>
        <end position="68"/>
    </location>
</feature>
<dbReference type="InterPro" id="IPR009057">
    <property type="entry name" value="Homeodomain-like_sf"/>
</dbReference>
<dbReference type="PROSITE" id="PS50977">
    <property type="entry name" value="HTH_TETR_2"/>
    <property type="match status" value="1"/>
</dbReference>
<dbReference type="PRINTS" id="PR00455">
    <property type="entry name" value="HTHTETR"/>
</dbReference>
<dbReference type="Proteomes" id="UP001231362">
    <property type="component" value="Unassembled WGS sequence"/>
</dbReference>
<evidence type="ECO:0000256" key="2">
    <source>
        <dbReference type="PROSITE-ProRule" id="PRU00335"/>
    </source>
</evidence>
<name>A0ABT9V7A0_9BACL</name>
<dbReference type="InterPro" id="IPR036271">
    <property type="entry name" value="Tet_transcr_reg_TetR-rel_C_sf"/>
</dbReference>
<dbReference type="RefSeq" id="WP_026562326.1">
    <property type="nucleotide sequence ID" value="NZ_JAUSTU010000016.1"/>
</dbReference>
<keyword evidence="1 2" id="KW-0238">DNA-binding</keyword>
<comment type="caution">
    <text evidence="4">The sequence shown here is derived from an EMBL/GenBank/DDBJ whole genome shotgun (WGS) entry which is preliminary data.</text>
</comment>
<dbReference type="InterPro" id="IPR023772">
    <property type="entry name" value="DNA-bd_HTH_TetR-type_CS"/>
</dbReference>
<accession>A0ABT9V7A0</accession>
<dbReference type="InterPro" id="IPR050624">
    <property type="entry name" value="HTH-type_Tx_Regulator"/>
</dbReference>
<dbReference type="Pfam" id="PF00440">
    <property type="entry name" value="TetR_N"/>
    <property type="match status" value="1"/>
</dbReference>
<dbReference type="SUPFAM" id="SSF46689">
    <property type="entry name" value="Homeodomain-like"/>
    <property type="match status" value="1"/>
</dbReference>
<dbReference type="EMBL" id="JAUSTU010000016">
    <property type="protein sequence ID" value="MDQ0156833.1"/>
    <property type="molecule type" value="Genomic_DNA"/>
</dbReference>
<dbReference type="PANTHER" id="PTHR43479">
    <property type="entry name" value="ACREF/ENVCD OPERON REPRESSOR-RELATED"/>
    <property type="match status" value="1"/>
</dbReference>
<dbReference type="PROSITE" id="PS01081">
    <property type="entry name" value="HTH_TETR_1"/>
    <property type="match status" value="1"/>
</dbReference>
<evidence type="ECO:0000313" key="4">
    <source>
        <dbReference type="EMBL" id="MDQ0156833.1"/>
    </source>
</evidence>
<evidence type="ECO:0000259" key="3">
    <source>
        <dbReference type="PROSITE" id="PS50977"/>
    </source>
</evidence>
<gene>
    <name evidence="4" type="ORF">J2S07_003156</name>
</gene>